<evidence type="ECO:0000256" key="1">
    <source>
        <dbReference type="ARBA" id="ARBA00022630"/>
    </source>
</evidence>
<sequence>MRTGPQYLQSLDDGRQVFLSGTRVRDVAAHPALAGCARTLANLYDAQARPELQDLLTMEGPSGKRVSLAWMVPKSSADLERRRRMIEHLARQQGGTMGRLPDYVPLIALGLYSARGQLARGAPEWAGNVERYFNTCRDADLLLTHSFADRQIDRSKPSAALNHLQVVSRDSEHLVVRGIKSMATLGPFANEYLVLTPPRAGLAPQQALFFSVPVATPGLRFICRQPFSEGAPADFPLSSRFDEMDAWAVFDDVRIPLSRVFLAENVDVLQAAWRQVNVFAYHHILIRMAVKAELFAGVSSLVAQQLGTSQFERVKEDLADILRHVETLRAFIRAAEADPVLTREGVAMPNPRTLMVAHMHAVEHHPRLQQTLLSLCGQGVLMAPTHAELDSGELQADLEHYLSGGPTAPADRVRLFRLAWDLAGGAFATRQMMFELFNGRDLARNRLQFAQSYDVSTFEQMARRLAGIEPGEEQGR</sequence>
<dbReference type="InterPro" id="IPR024674">
    <property type="entry name" value="HpaB/PvcC/4-BUDH_N"/>
</dbReference>
<keyword evidence="1" id="KW-0285">Flavoprotein</keyword>
<evidence type="ECO:0000256" key="4">
    <source>
        <dbReference type="PIRSR" id="PIRSR000331-2"/>
    </source>
</evidence>
<protein>
    <submittedName>
        <fullName evidence="7">4-hydroxyphenylacetate 3-monooxygenase</fullName>
    </submittedName>
</protein>
<evidence type="ECO:0000259" key="6">
    <source>
        <dbReference type="Pfam" id="PF11794"/>
    </source>
</evidence>
<organism evidence="7 8">
    <name type="scientific">Myxococcus stipitatus (strain DSM 14675 / JCM 12634 / Mx s8)</name>
    <dbReference type="NCBI Taxonomy" id="1278073"/>
    <lineage>
        <taxon>Bacteria</taxon>
        <taxon>Pseudomonadati</taxon>
        <taxon>Myxococcota</taxon>
        <taxon>Myxococcia</taxon>
        <taxon>Myxococcales</taxon>
        <taxon>Cystobacterineae</taxon>
        <taxon>Myxococcaceae</taxon>
        <taxon>Myxococcus</taxon>
    </lineage>
</organism>
<keyword evidence="8" id="KW-1185">Reference proteome</keyword>
<feature type="binding site" evidence="4">
    <location>
        <begin position="151"/>
        <end position="154"/>
    </location>
    <ligand>
        <name>FAD</name>
        <dbReference type="ChEBI" id="CHEBI:57692"/>
    </ligand>
</feature>
<keyword evidence="3" id="KW-0560">Oxidoreductase</keyword>
<feature type="domain" description="HpaB/PvcC/4-BUDH N-terminal" evidence="6">
    <location>
        <begin position="3"/>
        <end position="262"/>
    </location>
</feature>
<dbReference type="PANTHER" id="PTHR36117:SF3">
    <property type="entry name" value="4-HYDROXYPHENYLACETATE 3-MONOOXYGENASE-RELATED"/>
    <property type="match status" value="1"/>
</dbReference>
<proteinExistence type="predicted"/>
<accession>L7UEQ2</accession>
<dbReference type="InterPro" id="IPR036250">
    <property type="entry name" value="AcylCo_DH-like_C"/>
</dbReference>
<dbReference type="InterPro" id="IPR024719">
    <property type="entry name" value="HpaB/PvcC/4-BUDH_C"/>
</dbReference>
<feature type="binding site" evidence="4">
    <location>
        <begin position="441"/>
        <end position="444"/>
    </location>
    <ligand>
        <name>FAD</name>
        <dbReference type="ChEBI" id="CHEBI:57692"/>
    </ligand>
</feature>
<dbReference type="AlphaFoldDB" id="L7UEQ2"/>
<dbReference type="Pfam" id="PF11794">
    <property type="entry name" value="HpaB_N"/>
    <property type="match status" value="1"/>
</dbReference>
<dbReference type="eggNOG" id="COG2368">
    <property type="taxonomic scope" value="Bacteria"/>
</dbReference>
<dbReference type="Gene3D" id="1.20.140.10">
    <property type="entry name" value="Butyryl-CoA Dehydrogenase, subunit A, domain 3"/>
    <property type="match status" value="1"/>
</dbReference>
<feature type="binding site" evidence="4">
    <location>
        <position position="184"/>
    </location>
    <ligand>
        <name>FAD</name>
        <dbReference type="ChEBI" id="CHEBI:57692"/>
    </ligand>
</feature>
<keyword evidence="7" id="KW-0503">Monooxygenase</keyword>
<dbReference type="STRING" id="1278073.MYSTI_04802"/>
<dbReference type="PIRSF" id="PIRSF000331">
    <property type="entry name" value="HpaA_HpaB"/>
    <property type="match status" value="1"/>
</dbReference>
<dbReference type="KEGG" id="msd:MYSTI_04802"/>
<evidence type="ECO:0000256" key="3">
    <source>
        <dbReference type="ARBA" id="ARBA00023002"/>
    </source>
</evidence>
<dbReference type="RefSeq" id="WP_015350348.1">
    <property type="nucleotide sequence ID" value="NC_020126.1"/>
</dbReference>
<gene>
    <name evidence="7" type="ordered locus">MYSTI_04802</name>
</gene>
<dbReference type="InterPro" id="IPR004925">
    <property type="entry name" value="HpaB/PvcC/4-BUDH"/>
</dbReference>
<evidence type="ECO:0000256" key="2">
    <source>
        <dbReference type="ARBA" id="ARBA00022827"/>
    </source>
</evidence>
<reference evidence="7 8" key="1">
    <citation type="journal article" date="2013" name="Genome Announc.">
        <title>Complete genome sequence of Myxococcus stipitatus strain DSM 14675, a fruiting myxobacterium.</title>
        <authorList>
            <person name="Huntley S."/>
            <person name="Kneip S."/>
            <person name="Treuner-Lange A."/>
            <person name="Sogaard-Andersen L."/>
        </authorList>
    </citation>
    <scope>NUCLEOTIDE SEQUENCE [LARGE SCALE GENOMIC DNA]</scope>
    <source>
        <strain evidence="8">DSM 14675 / JCM 12634 / Mx s8</strain>
    </source>
</reference>
<evidence type="ECO:0000313" key="7">
    <source>
        <dbReference type="EMBL" id="AGC46092.1"/>
    </source>
</evidence>
<dbReference type="Pfam" id="PF03241">
    <property type="entry name" value="HpaB"/>
    <property type="match status" value="1"/>
</dbReference>
<dbReference type="PATRIC" id="fig|1278073.3.peg.4874"/>
<dbReference type="HOGENOM" id="CLU_023920_2_1_7"/>
<dbReference type="PANTHER" id="PTHR36117">
    <property type="entry name" value="4-HYDROXYPHENYLACETATE 3-MONOOXYGENASE-RELATED"/>
    <property type="match status" value="1"/>
</dbReference>
<evidence type="ECO:0000259" key="5">
    <source>
        <dbReference type="Pfam" id="PF03241"/>
    </source>
</evidence>
<dbReference type="InterPro" id="IPR009100">
    <property type="entry name" value="AcylCoA_DH/oxidase_NM_dom_sf"/>
</dbReference>
<dbReference type="EMBL" id="CP004025">
    <property type="protein sequence ID" value="AGC46092.1"/>
    <property type="molecule type" value="Genomic_DNA"/>
</dbReference>
<dbReference type="InterPro" id="IPR046373">
    <property type="entry name" value="Acyl-CoA_Oxase/DH_mid-dom_sf"/>
</dbReference>
<dbReference type="Proteomes" id="UP000011131">
    <property type="component" value="Chromosome"/>
</dbReference>
<dbReference type="SUPFAM" id="SSF56645">
    <property type="entry name" value="Acyl-CoA dehydrogenase NM domain-like"/>
    <property type="match status" value="1"/>
</dbReference>
<dbReference type="Gene3D" id="2.40.110.10">
    <property type="entry name" value="Butyryl-CoA Dehydrogenase, subunit A, domain 2"/>
    <property type="match status" value="1"/>
</dbReference>
<dbReference type="GO" id="GO:0016627">
    <property type="term" value="F:oxidoreductase activity, acting on the CH-CH group of donors"/>
    <property type="evidence" value="ECO:0007669"/>
    <property type="project" value="InterPro"/>
</dbReference>
<dbReference type="Gene3D" id="1.10.3140.10">
    <property type="entry name" value="4-hydroxybutyryl-coa dehydratase, domain 1"/>
    <property type="match status" value="1"/>
</dbReference>
<evidence type="ECO:0000313" key="8">
    <source>
        <dbReference type="Proteomes" id="UP000011131"/>
    </source>
</evidence>
<dbReference type="SUPFAM" id="SSF47203">
    <property type="entry name" value="Acyl-CoA dehydrogenase C-terminal domain-like"/>
    <property type="match status" value="1"/>
</dbReference>
<keyword evidence="2 4" id="KW-0274">FAD</keyword>
<dbReference type="GO" id="GO:0004497">
    <property type="term" value="F:monooxygenase activity"/>
    <property type="evidence" value="ECO:0007669"/>
    <property type="project" value="UniProtKB-KW"/>
</dbReference>
<feature type="domain" description="HpaB/PvcC/4-BUDH C-terminal" evidence="5">
    <location>
        <begin position="278"/>
        <end position="467"/>
    </location>
</feature>
<dbReference type="OrthoDB" id="7233724at2"/>
<name>L7UEQ2_MYXSD</name>